<organism evidence="1 2">
    <name type="scientific">Trichomalopsis sarcophagae</name>
    <dbReference type="NCBI Taxonomy" id="543379"/>
    <lineage>
        <taxon>Eukaryota</taxon>
        <taxon>Metazoa</taxon>
        <taxon>Ecdysozoa</taxon>
        <taxon>Arthropoda</taxon>
        <taxon>Hexapoda</taxon>
        <taxon>Insecta</taxon>
        <taxon>Pterygota</taxon>
        <taxon>Neoptera</taxon>
        <taxon>Endopterygota</taxon>
        <taxon>Hymenoptera</taxon>
        <taxon>Apocrita</taxon>
        <taxon>Proctotrupomorpha</taxon>
        <taxon>Chalcidoidea</taxon>
        <taxon>Pteromalidae</taxon>
        <taxon>Pteromalinae</taxon>
        <taxon>Trichomalopsis</taxon>
    </lineage>
</organism>
<reference evidence="1 2" key="1">
    <citation type="journal article" date="2017" name="Curr. Biol.">
        <title>The Evolution of Venom by Co-option of Single-Copy Genes.</title>
        <authorList>
            <person name="Martinson E.O."/>
            <person name="Mrinalini"/>
            <person name="Kelkar Y.D."/>
            <person name="Chang C.H."/>
            <person name="Werren J.H."/>
        </authorList>
    </citation>
    <scope>NUCLEOTIDE SEQUENCE [LARGE SCALE GENOMIC DNA]</scope>
    <source>
        <strain evidence="1 2">Alberta</strain>
        <tissue evidence="1">Whole body</tissue>
    </source>
</reference>
<dbReference type="EMBL" id="NNAY01003050">
    <property type="protein sequence ID" value="OXU20052.1"/>
    <property type="molecule type" value="Genomic_DNA"/>
</dbReference>
<gene>
    <name evidence="1" type="ORF">TSAR_016245</name>
</gene>
<comment type="caution">
    <text evidence="1">The sequence shown here is derived from an EMBL/GenBank/DDBJ whole genome shotgun (WGS) entry which is preliminary data.</text>
</comment>
<evidence type="ECO:0000313" key="2">
    <source>
        <dbReference type="Proteomes" id="UP000215335"/>
    </source>
</evidence>
<evidence type="ECO:0000313" key="1">
    <source>
        <dbReference type="EMBL" id="OXU20052.1"/>
    </source>
</evidence>
<dbReference type="AlphaFoldDB" id="A0A232ENZ7"/>
<dbReference type="Proteomes" id="UP000215335">
    <property type="component" value="Unassembled WGS sequence"/>
</dbReference>
<keyword evidence="2" id="KW-1185">Reference proteome</keyword>
<feature type="non-terminal residue" evidence="1">
    <location>
        <position position="96"/>
    </location>
</feature>
<accession>A0A232ENZ7</accession>
<sequence length="96" mass="11197">MIRHCRIDYSGFTMLRTEDSNNIEAVMCKICKSILRTITAKRLQNHRNSCMEFPPNDMSAELNANARNNDQNIDPSLSEATHRQHNFVRHLRNLLL</sequence>
<name>A0A232ENZ7_9HYME</name>
<protein>
    <submittedName>
        <fullName evidence="1">Uncharacterized protein</fullName>
    </submittedName>
</protein>
<proteinExistence type="predicted"/>